<evidence type="ECO:0000256" key="1">
    <source>
        <dbReference type="SAM" id="SignalP"/>
    </source>
</evidence>
<dbReference type="EMBL" id="PYMA01000002">
    <property type="protein sequence ID" value="PSW21328.1"/>
    <property type="molecule type" value="Genomic_DNA"/>
</dbReference>
<evidence type="ECO:0008006" key="4">
    <source>
        <dbReference type="Google" id="ProtNLM"/>
    </source>
</evidence>
<feature type="signal peptide" evidence="1">
    <location>
        <begin position="1"/>
        <end position="39"/>
    </location>
</feature>
<evidence type="ECO:0000313" key="2">
    <source>
        <dbReference type="EMBL" id="PSW21328.1"/>
    </source>
</evidence>
<gene>
    <name evidence="2" type="ORF">C9I98_05150</name>
</gene>
<organism evidence="2 3">
    <name type="scientific">Photobacterium sanctipauli</name>
    <dbReference type="NCBI Taxonomy" id="1342794"/>
    <lineage>
        <taxon>Bacteria</taxon>
        <taxon>Pseudomonadati</taxon>
        <taxon>Pseudomonadota</taxon>
        <taxon>Gammaproteobacteria</taxon>
        <taxon>Vibrionales</taxon>
        <taxon>Vibrionaceae</taxon>
        <taxon>Photobacterium</taxon>
    </lineage>
</organism>
<sequence>MQNTQARVAQPSSLAVKFAKYSLPLMLVAMFALAPKANASDAATETVANQQETTHRINSIQRDLTSIRQQTLQSNPDLVEQAKAFETAYQKKAEEIGYDPNAFITKAQEIQTKVRDEATSEEERSKLIQEFADAKKAMAMQRESILADEELMAMQEKLQKDTFAAMKEQNPDTEKLVTELNELLTSLQ</sequence>
<keyword evidence="3" id="KW-1185">Reference proteome</keyword>
<accession>A0A2T3NYN3</accession>
<dbReference type="RefSeq" id="WP_036824082.1">
    <property type="nucleotide sequence ID" value="NZ_JGVO01000512.1"/>
</dbReference>
<dbReference type="OrthoDB" id="5814640at2"/>
<evidence type="ECO:0000313" key="3">
    <source>
        <dbReference type="Proteomes" id="UP000241771"/>
    </source>
</evidence>
<comment type="caution">
    <text evidence="2">The sequence shown here is derived from an EMBL/GenBank/DDBJ whole genome shotgun (WGS) entry which is preliminary data.</text>
</comment>
<proteinExistence type="predicted"/>
<dbReference type="AlphaFoldDB" id="A0A2T3NYN3"/>
<keyword evidence="1" id="KW-0732">Signal</keyword>
<name>A0A2T3NYN3_9GAMM</name>
<dbReference type="Proteomes" id="UP000241771">
    <property type="component" value="Unassembled WGS sequence"/>
</dbReference>
<reference evidence="2 3" key="1">
    <citation type="submission" date="2018-01" db="EMBL/GenBank/DDBJ databases">
        <title>Whole genome sequencing of Histamine producing bacteria.</title>
        <authorList>
            <person name="Butler K."/>
        </authorList>
    </citation>
    <scope>NUCLEOTIDE SEQUENCE [LARGE SCALE GENOMIC DNA]</scope>
    <source>
        <strain evidence="2 3">DSM 100436</strain>
    </source>
</reference>
<feature type="chain" id="PRO_5015486189" description="DUF4168 domain-containing protein" evidence="1">
    <location>
        <begin position="40"/>
        <end position="188"/>
    </location>
</feature>
<protein>
    <recommendedName>
        <fullName evidence="4">DUF4168 domain-containing protein</fullName>
    </recommendedName>
</protein>